<dbReference type="EMBL" id="FO082263">
    <property type="protein sequence ID" value="CCO20348.1"/>
    <property type="molecule type" value="Genomic_DNA"/>
</dbReference>
<dbReference type="KEGG" id="bpg:Bathy16g02110"/>
<dbReference type="GeneID" id="19011239"/>
<proteinExistence type="predicted"/>
<evidence type="ECO:0000313" key="1">
    <source>
        <dbReference type="EMBL" id="CCO20348.1"/>
    </source>
</evidence>
<accession>K8FDC7</accession>
<keyword evidence="2" id="KW-1185">Reference proteome</keyword>
<protein>
    <submittedName>
        <fullName evidence="1">Uncharacterized protein</fullName>
    </submittedName>
</protein>
<dbReference type="Proteomes" id="UP000198341">
    <property type="component" value="Chromosome 16"/>
</dbReference>
<dbReference type="RefSeq" id="XP_007508731.1">
    <property type="nucleotide sequence ID" value="XM_007508669.1"/>
</dbReference>
<sequence length="109" mass="11744">MTTATVSLLSAEKGKAFTVGGENLPSGSMFPSSNEKFFNDEDEEEERYTTKDLVLDFVSPIVALRVVNIAFNGGMGGSPKWLDYLCVASVGVVLWVFATDYSGLDAALH</sequence>
<organism evidence="1 2">
    <name type="scientific">Bathycoccus prasinos</name>
    <dbReference type="NCBI Taxonomy" id="41875"/>
    <lineage>
        <taxon>Eukaryota</taxon>
        <taxon>Viridiplantae</taxon>
        <taxon>Chlorophyta</taxon>
        <taxon>Mamiellophyceae</taxon>
        <taxon>Mamiellales</taxon>
        <taxon>Bathycoccaceae</taxon>
        <taxon>Bathycoccus</taxon>
    </lineage>
</organism>
<dbReference type="OrthoDB" id="498566at2759"/>
<dbReference type="AlphaFoldDB" id="K8FDC7"/>
<gene>
    <name evidence="1" type="ordered locus">Bathy16g02110</name>
</gene>
<name>K8FDC7_9CHLO</name>
<reference evidence="1 2" key="1">
    <citation type="submission" date="2011-10" db="EMBL/GenBank/DDBJ databases">
        <authorList>
            <person name="Genoscope - CEA"/>
        </authorList>
    </citation>
    <scope>NUCLEOTIDE SEQUENCE [LARGE SCALE GENOMIC DNA]</scope>
    <source>
        <strain evidence="1 2">RCC 1105</strain>
    </source>
</reference>
<evidence type="ECO:0000313" key="2">
    <source>
        <dbReference type="Proteomes" id="UP000198341"/>
    </source>
</evidence>